<gene>
    <name evidence="1" type="ORF">FA95DRAFT_1535232</name>
</gene>
<proteinExistence type="predicted"/>
<reference evidence="1" key="2">
    <citation type="journal article" date="2022" name="New Phytol.">
        <title>Evolutionary transition to the ectomycorrhizal habit in the genomes of a hyperdiverse lineage of mushroom-forming fungi.</title>
        <authorList>
            <person name="Looney B."/>
            <person name="Miyauchi S."/>
            <person name="Morin E."/>
            <person name="Drula E."/>
            <person name="Courty P.E."/>
            <person name="Kohler A."/>
            <person name="Kuo A."/>
            <person name="LaButti K."/>
            <person name="Pangilinan J."/>
            <person name="Lipzen A."/>
            <person name="Riley R."/>
            <person name="Andreopoulos W."/>
            <person name="He G."/>
            <person name="Johnson J."/>
            <person name="Nolan M."/>
            <person name="Tritt A."/>
            <person name="Barry K.W."/>
            <person name="Grigoriev I.V."/>
            <person name="Nagy L.G."/>
            <person name="Hibbett D."/>
            <person name="Henrissat B."/>
            <person name="Matheny P.B."/>
            <person name="Labbe J."/>
            <person name="Martin F.M."/>
        </authorList>
    </citation>
    <scope>NUCLEOTIDE SEQUENCE</scope>
    <source>
        <strain evidence="1">FP105234-sp</strain>
    </source>
</reference>
<sequence>MLRLNTKLEANGIPPMTSLVRDLSDGVRLIQLMVSLILIFLLGDVSLGRYNKNPRMRVQKAENVNKALEFITSRGVKLTNIGPEDIIDGNLKLILGMIWTLVLRFTIADISEEGLSAKEGLLLWCQRKTAPYTEVNVQDFSCSWSDGLALCALIHCHRPDLIDYDRLDKSDRHGNTQLAFDVAAEYLNIPRLLEVADLCDSDRPDERSVMTYIASYFHAFSSMDQAETVSRRIEKFAELMQSIWLSRNDYERRVQALLAALAEIQQRWSAVKFSGTYADAKEHAVSFATYKQTTKRTWVTEKQEVATLFGNIQAKLRTYKLREYIPPAGLEVTDVDQAWAVLLISEARRSRSINAQIREIQESLRKKFAGIADDFQQRLHTVSSELSAVDGALEDQQLRISQIQTRIPSLSEALATVAEAEAECTAAKIEENDYTVFTYQDLEFELSLVVQSIAKKISFIDNQIVSRNMTNLTPAQIEQFESTFRYFDRDESNTLSASEMSAALGSLGIVYADDDLDEIYRQLVEVYGAVSFEAFINLLVDLTEDQTSPDQLREAFQGAAGSKPFVTELDLRLAHIPANAIEYLREVMPSKPNNMGESEYDYEAWLDRVFE</sequence>
<keyword evidence="2" id="KW-1185">Reference proteome</keyword>
<organism evidence="1 2">
    <name type="scientific">Auriscalpium vulgare</name>
    <dbReference type="NCBI Taxonomy" id="40419"/>
    <lineage>
        <taxon>Eukaryota</taxon>
        <taxon>Fungi</taxon>
        <taxon>Dikarya</taxon>
        <taxon>Basidiomycota</taxon>
        <taxon>Agaricomycotina</taxon>
        <taxon>Agaricomycetes</taxon>
        <taxon>Russulales</taxon>
        <taxon>Auriscalpiaceae</taxon>
        <taxon>Auriscalpium</taxon>
    </lineage>
</organism>
<comment type="caution">
    <text evidence="1">The sequence shown here is derived from an EMBL/GenBank/DDBJ whole genome shotgun (WGS) entry which is preliminary data.</text>
</comment>
<accession>A0ACB8S5N1</accession>
<dbReference type="EMBL" id="MU275855">
    <property type="protein sequence ID" value="KAI0051113.1"/>
    <property type="molecule type" value="Genomic_DNA"/>
</dbReference>
<evidence type="ECO:0000313" key="2">
    <source>
        <dbReference type="Proteomes" id="UP000814033"/>
    </source>
</evidence>
<dbReference type="Proteomes" id="UP000814033">
    <property type="component" value="Unassembled WGS sequence"/>
</dbReference>
<reference evidence="1" key="1">
    <citation type="submission" date="2021-02" db="EMBL/GenBank/DDBJ databases">
        <authorList>
            <consortium name="DOE Joint Genome Institute"/>
            <person name="Ahrendt S."/>
            <person name="Looney B.P."/>
            <person name="Miyauchi S."/>
            <person name="Morin E."/>
            <person name="Drula E."/>
            <person name="Courty P.E."/>
            <person name="Chicoki N."/>
            <person name="Fauchery L."/>
            <person name="Kohler A."/>
            <person name="Kuo A."/>
            <person name="Labutti K."/>
            <person name="Pangilinan J."/>
            <person name="Lipzen A."/>
            <person name="Riley R."/>
            <person name="Andreopoulos W."/>
            <person name="He G."/>
            <person name="Johnson J."/>
            <person name="Barry K.W."/>
            <person name="Grigoriev I.V."/>
            <person name="Nagy L."/>
            <person name="Hibbett D."/>
            <person name="Henrissat B."/>
            <person name="Matheny P.B."/>
            <person name="Labbe J."/>
            <person name="Martin F."/>
        </authorList>
    </citation>
    <scope>NUCLEOTIDE SEQUENCE</scope>
    <source>
        <strain evidence="1">FP105234-sp</strain>
    </source>
</reference>
<name>A0ACB8S5N1_9AGAM</name>
<protein>
    <submittedName>
        <fullName evidence="1">Uncharacterized protein</fullName>
    </submittedName>
</protein>
<evidence type="ECO:0000313" key="1">
    <source>
        <dbReference type="EMBL" id="KAI0051113.1"/>
    </source>
</evidence>